<feature type="domain" description="SLH" evidence="3">
    <location>
        <begin position="460"/>
        <end position="514"/>
    </location>
</feature>
<feature type="chain" id="PRO_5038942232" evidence="2">
    <location>
        <begin position="22"/>
        <end position="514"/>
    </location>
</feature>
<keyword evidence="2" id="KW-0732">Signal</keyword>
<dbReference type="InterPro" id="IPR035940">
    <property type="entry name" value="CAP_sf"/>
</dbReference>
<organism evidence="4 5">
    <name type="scientific">Candidatus Butyricicoccus avistercoris</name>
    <dbReference type="NCBI Taxonomy" id="2838518"/>
    <lineage>
        <taxon>Bacteria</taxon>
        <taxon>Bacillati</taxon>
        <taxon>Bacillota</taxon>
        <taxon>Clostridia</taxon>
        <taxon>Eubacteriales</taxon>
        <taxon>Butyricicoccaceae</taxon>
        <taxon>Butyricicoccus</taxon>
    </lineage>
</organism>
<evidence type="ECO:0000259" key="3">
    <source>
        <dbReference type="PROSITE" id="PS51272"/>
    </source>
</evidence>
<feature type="signal peptide" evidence="2">
    <location>
        <begin position="1"/>
        <end position="21"/>
    </location>
</feature>
<comment type="caution">
    <text evidence="4">The sequence shown here is derived from an EMBL/GenBank/DDBJ whole genome shotgun (WGS) entry which is preliminary data.</text>
</comment>
<dbReference type="Pfam" id="PF00395">
    <property type="entry name" value="SLH"/>
    <property type="match status" value="3"/>
</dbReference>
<dbReference type="Pfam" id="PF00188">
    <property type="entry name" value="CAP"/>
    <property type="match status" value="1"/>
</dbReference>
<evidence type="ECO:0000256" key="1">
    <source>
        <dbReference type="ARBA" id="ARBA00022737"/>
    </source>
</evidence>
<evidence type="ECO:0000313" key="5">
    <source>
        <dbReference type="Proteomes" id="UP000886808"/>
    </source>
</evidence>
<name>A0A9D1PG01_9FIRM</name>
<gene>
    <name evidence="4" type="ORF">H9746_00980</name>
</gene>
<dbReference type="Proteomes" id="UP000886808">
    <property type="component" value="Unassembled WGS sequence"/>
</dbReference>
<dbReference type="Gene3D" id="3.40.33.10">
    <property type="entry name" value="CAP"/>
    <property type="match status" value="1"/>
</dbReference>
<dbReference type="PANTHER" id="PTHR31157:SF1">
    <property type="entry name" value="SCP DOMAIN-CONTAINING PROTEIN"/>
    <property type="match status" value="1"/>
</dbReference>
<protein>
    <submittedName>
        <fullName evidence="4">S-layer homology domain-containing protein</fullName>
    </submittedName>
</protein>
<dbReference type="InterPro" id="IPR001119">
    <property type="entry name" value="SLH_dom"/>
</dbReference>
<proteinExistence type="predicted"/>
<dbReference type="EMBL" id="DXIE01000008">
    <property type="protein sequence ID" value="HIV61416.1"/>
    <property type="molecule type" value="Genomic_DNA"/>
</dbReference>
<dbReference type="SUPFAM" id="SSF55797">
    <property type="entry name" value="PR-1-like"/>
    <property type="match status" value="1"/>
</dbReference>
<dbReference type="CDD" id="cd05379">
    <property type="entry name" value="CAP_bacterial"/>
    <property type="match status" value="1"/>
</dbReference>
<reference evidence="4" key="2">
    <citation type="submission" date="2021-04" db="EMBL/GenBank/DDBJ databases">
        <authorList>
            <person name="Gilroy R."/>
        </authorList>
    </citation>
    <scope>NUCLEOTIDE SEQUENCE</scope>
    <source>
        <strain evidence="4">CHK193-4272</strain>
    </source>
</reference>
<dbReference type="PROSITE" id="PS51272">
    <property type="entry name" value="SLH"/>
    <property type="match status" value="2"/>
</dbReference>
<accession>A0A9D1PG01</accession>
<evidence type="ECO:0000313" key="4">
    <source>
        <dbReference type="EMBL" id="HIV61416.1"/>
    </source>
</evidence>
<evidence type="ECO:0000256" key="2">
    <source>
        <dbReference type="SAM" id="SignalP"/>
    </source>
</evidence>
<dbReference type="PANTHER" id="PTHR31157">
    <property type="entry name" value="SCP DOMAIN-CONTAINING PROTEIN"/>
    <property type="match status" value="1"/>
</dbReference>
<reference evidence="4" key="1">
    <citation type="journal article" date="2021" name="PeerJ">
        <title>Extensive microbial diversity within the chicken gut microbiome revealed by metagenomics and culture.</title>
        <authorList>
            <person name="Gilroy R."/>
            <person name="Ravi A."/>
            <person name="Getino M."/>
            <person name="Pursley I."/>
            <person name="Horton D.L."/>
            <person name="Alikhan N.F."/>
            <person name="Baker D."/>
            <person name="Gharbi K."/>
            <person name="Hall N."/>
            <person name="Watson M."/>
            <person name="Adriaenssens E.M."/>
            <person name="Foster-Nyarko E."/>
            <person name="Jarju S."/>
            <person name="Secka A."/>
            <person name="Antonio M."/>
            <person name="Oren A."/>
            <person name="Chaudhuri R.R."/>
            <person name="La Ragione R."/>
            <person name="Hildebrand F."/>
            <person name="Pallen M.J."/>
        </authorList>
    </citation>
    <scope>NUCLEOTIDE SEQUENCE</scope>
    <source>
        <strain evidence="4">CHK193-4272</strain>
    </source>
</reference>
<feature type="domain" description="SLH" evidence="3">
    <location>
        <begin position="344"/>
        <end position="407"/>
    </location>
</feature>
<sequence length="514" mass="57238">MKKLASILLVAVLCQNINAGAVQTELYRQSGSTNIDKMSQKEIIEILEDNPLTLPDNVFDSKPSCTAPYQTGVVKDVVLQSAANRLSALRQIAGLPDVVLDDNLSKQAQYGAVIIGAMGKLSHTPEKPADMEENFYRQAYEATSSSNLSAGYSITKAVDAFMDDSDTRNIDRLGHRRWQLNPRMGKVGFGYAESNTKYRYYVSEKVFDKSANVTSYDFIGWPSSGNFPSELFQGNTAWSVTLNPDKYMKPSAYQVKVTITRESDNKKWILTNENNDVSGSFFNVETSNYGVNNCIIFRPQGIDKYEGTYIVEINGLRTASGQQVDDFTYKVDFFDIEKSEQGNSNEKFIDVLPNSYYFDAVNWAVKQSITTGTSSNTFSPNDTCTTGQIITFLWRAQGSPMPSIQNPFSDVKTSDYYYNAAIWAYQNGLIDGKTFNGNTPCTRSQTVTYLWKLSGKPLSGEVNFNDVPENADYAEAVSWAVDAGITSGTSETTFSPDNICNRANIVTFLYRKFL</sequence>
<dbReference type="AlphaFoldDB" id="A0A9D1PG01"/>
<keyword evidence="1" id="KW-0677">Repeat</keyword>
<dbReference type="InterPro" id="IPR014044">
    <property type="entry name" value="CAP_dom"/>
</dbReference>